<comment type="similarity">
    <text evidence="1">Belongs to the eukaryotic/archaeal PrmC-related family.</text>
</comment>
<dbReference type="Gene3D" id="3.40.50.150">
    <property type="entry name" value="Vaccinia Virus protein VP39"/>
    <property type="match status" value="1"/>
</dbReference>
<dbReference type="CDD" id="cd02440">
    <property type="entry name" value="AdoMet_MTases"/>
    <property type="match status" value="1"/>
</dbReference>
<dbReference type="GO" id="GO:0003676">
    <property type="term" value="F:nucleic acid binding"/>
    <property type="evidence" value="ECO:0007669"/>
    <property type="project" value="InterPro"/>
</dbReference>
<evidence type="ECO:0000313" key="7">
    <source>
        <dbReference type="EMBL" id="TDP92546.1"/>
    </source>
</evidence>
<keyword evidence="8" id="KW-1185">Reference proteome</keyword>
<evidence type="ECO:0000256" key="2">
    <source>
        <dbReference type="ARBA" id="ARBA00022603"/>
    </source>
</evidence>
<dbReference type="PANTHER" id="PTHR45875:SF1">
    <property type="entry name" value="METHYLTRANSFERASE N6AMT1"/>
    <property type="match status" value="1"/>
</dbReference>
<dbReference type="InterPro" id="IPR029063">
    <property type="entry name" value="SAM-dependent_MTases_sf"/>
</dbReference>
<dbReference type="PANTHER" id="PTHR45875">
    <property type="entry name" value="METHYLTRANSFERASE N6AMT1"/>
    <property type="match status" value="1"/>
</dbReference>
<dbReference type="Pfam" id="PF05175">
    <property type="entry name" value="MTS"/>
    <property type="match status" value="1"/>
</dbReference>
<evidence type="ECO:0000313" key="8">
    <source>
        <dbReference type="Proteomes" id="UP000295601"/>
    </source>
</evidence>
<evidence type="ECO:0000259" key="6">
    <source>
        <dbReference type="Pfam" id="PF23186"/>
    </source>
</evidence>
<gene>
    <name evidence="7" type="ORF">EDF62_1760</name>
</gene>
<dbReference type="GO" id="GO:0032259">
    <property type="term" value="P:methylation"/>
    <property type="evidence" value="ECO:0007669"/>
    <property type="project" value="UniProtKB-KW"/>
</dbReference>
<dbReference type="InterPro" id="IPR055487">
    <property type="entry name" value="DUF7059"/>
</dbReference>
<protein>
    <submittedName>
        <fullName evidence="7">Methyltransferase family protein</fullName>
    </submittedName>
</protein>
<evidence type="ECO:0000256" key="3">
    <source>
        <dbReference type="ARBA" id="ARBA00022679"/>
    </source>
</evidence>
<evidence type="ECO:0000256" key="1">
    <source>
        <dbReference type="ARBA" id="ARBA00006149"/>
    </source>
</evidence>
<proteinExistence type="inferred from homology"/>
<dbReference type="GO" id="GO:0008276">
    <property type="term" value="F:protein methyltransferase activity"/>
    <property type="evidence" value="ECO:0007669"/>
    <property type="project" value="TreeGrafter"/>
</dbReference>
<reference evidence="7 8" key="1">
    <citation type="submission" date="2019-03" db="EMBL/GenBank/DDBJ databases">
        <title>Genomic analyses of the natural microbiome of Caenorhabditis elegans.</title>
        <authorList>
            <person name="Samuel B."/>
        </authorList>
    </citation>
    <scope>NUCLEOTIDE SEQUENCE [LARGE SCALE GENOMIC DNA]</scope>
    <source>
        <strain evidence="7 8">JUb18</strain>
    </source>
</reference>
<name>A0A4R6S1M9_9MICO</name>
<dbReference type="GO" id="GO:0008170">
    <property type="term" value="F:N-methyltransferase activity"/>
    <property type="evidence" value="ECO:0007669"/>
    <property type="project" value="UniProtKB-ARBA"/>
</dbReference>
<dbReference type="SUPFAM" id="SSF53335">
    <property type="entry name" value="S-adenosyl-L-methionine-dependent methyltransferases"/>
    <property type="match status" value="1"/>
</dbReference>
<keyword evidence="2 7" id="KW-0489">Methyltransferase</keyword>
<dbReference type="GO" id="GO:0035657">
    <property type="term" value="C:eRF1 methyltransferase complex"/>
    <property type="evidence" value="ECO:0007669"/>
    <property type="project" value="TreeGrafter"/>
</dbReference>
<evidence type="ECO:0000259" key="5">
    <source>
        <dbReference type="Pfam" id="PF05175"/>
    </source>
</evidence>
<dbReference type="InterPro" id="IPR052190">
    <property type="entry name" value="Euk-Arch_PrmC-MTase"/>
</dbReference>
<dbReference type="GO" id="GO:0008757">
    <property type="term" value="F:S-adenosylmethionine-dependent methyltransferase activity"/>
    <property type="evidence" value="ECO:0007669"/>
    <property type="project" value="TreeGrafter"/>
</dbReference>
<evidence type="ECO:0000256" key="4">
    <source>
        <dbReference type="ARBA" id="ARBA00022691"/>
    </source>
</evidence>
<dbReference type="RefSeq" id="WP_133616711.1">
    <property type="nucleotide sequence ID" value="NZ_SNYA01000004.1"/>
</dbReference>
<comment type="caution">
    <text evidence="7">The sequence shown here is derived from an EMBL/GenBank/DDBJ whole genome shotgun (WGS) entry which is preliminary data.</text>
</comment>
<organism evidence="7 8">
    <name type="scientific">Leucobacter luti</name>
    <dbReference type="NCBI Taxonomy" id="340320"/>
    <lineage>
        <taxon>Bacteria</taxon>
        <taxon>Bacillati</taxon>
        <taxon>Actinomycetota</taxon>
        <taxon>Actinomycetes</taxon>
        <taxon>Micrococcales</taxon>
        <taxon>Microbacteriaceae</taxon>
        <taxon>Leucobacter</taxon>
    </lineage>
</organism>
<dbReference type="PROSITE" id="PS00092">
    <property type="entry name" value="N6_MTASE"/>
    <property type="match status" value="1"/>
</dbReference>
<feature type="domain" description="DUF7059" evidence="6">
    <location>
        <begin position="15"/>
        <end position="96"/>
    </location>
</feature>
<dbReference type="Proteomes" id="UP000295601">
    <property type="component" value="Unassembled WGS sequence"/>
</dbReference>
<feature type="domain" description="Methyltransferase small" evidence="5">
    <location>
        <begin position="153"/>
        <end position="287"/>
    </location>
</feature>
<dbReference type="Pfam" id="PF23186">
    <property type="entry name" value="DUF7059"/>
    <property type="match status" value="1"/>
</dbReference>
<dbReference type="EMBL" id="SNYA01000004">
    <property type="protein sequence ID" value="TDP92546.1"/>
    <property type="molecule type" value="Genomic_DNA"/>
</dbReference>
<dbReference type="AlphaFoldDB" id="A0A4R6S1M9"/>
<keyword evidence="4" id="KW-0949">S-adenosyl-L-methionine</keyword>
<accession>A0A4R6S1M9</accession>
<sequence length="527" mass="55443">MESALLHRLRADLAAAEYQVTSVTALLGDAADAARLRGVFVPAQRALAEREHTPLALLVRLFLLGEAVTPIALDMALPELGAAGAQELGLIEEVTDPDPARTHFRAALSLNPVTIVDSREAAPQQWWVLSDLDDQLRRGPARPDHVMGVGGATRSLIAQAPVGDVALALDLGTGCGIVALHLTLRGGRVIATDISERALMLAAANAVLNGVEHSIEFRKGSLFAPVSSERFDLILSNPPFVITPRTGDGPVYEYRDGGMVGDALAAAVVEHGPAQLVPGGTMLCLANWETPWGGNGLGRVADWINASAAGPLTAWVIERDRLTPVQYAETWARDGGARPGSAEFDDLLGAWLDDFAMRRIVSVGLGAIRIRREPEEAAHTSTTTQPGTLTHTIVHVEQATGALSTDALGRELETAFTAGAIAARMSDEEVLATRWVVSNSVSEERIHEPGQESPSALTLVTDRPIARRVAADPLLAAAVGASDGELTLGQIADALATLLEVDPSAASEAVIAGARELAWLGMLAPHA</sequence>
<dbReference type="InterPro" id="IPR007848">
    <property type="entry name" value="Small_mtfrase_dom"/>
</dbReference>
<dbReference type="OrthoDB" id="129465at2"/>
<dbReference type="InterPro" id="IPR002052">
    <property type="entry name" value="DNA_methylase_N6_adenine_CS"/>
</dbReference>
<keyword evidence="3 7" id="KW-0808">Transferase</keyword>